<dbReference type="Pfam" id="PF19895">
    <property type="entry name" value="DUF6368"/>
    <property type="match status" value="1"/>
</dbReference>
<dbReference type="AlphaFoldDB" id="A0A2T6GGL3"/>
<dbReference type="RefSeq" id="WP_108545578.1">
    <property type="nucleotide sequence ID" value="NZ_PYJM01000005.1"/>
</dbReference>
<dbReference type="InterPro" id="IPR045948">
    <property type="entry name" value="DUF6368"/>
</dbReference>
<proteinExistence type="predicted"/>
<evidence type="ECO:0000313" key="1">
    <source>
        <dbReference type="EMBL" id="PUA43305.1"/>
    </source>
</evidence>
<sequence>MAGPTISVLLRFEPDQSTEELVQAYLAQCADHLRPGSRTFSVGGCTLLYAFGPDYPEELAHYAGLLKLLDWNPRGILNLAAMGNDLPDHQRLGEVALDMTRRLDGVVAFGGRIGAYTADAVFLSRLAVLEHEGESLFSAGDFERWLQHADFRLVK</sequence>
<comment type="caution">
    <text evidence="1">The sequence shown here is derived from an EMBL/GenBank/DDBJ whole genome shotgun (WGS) entry which is preliminary data.</text>
</comment>
<protein>
    <submittedName>
        <fullName evidence="1">Uncharacterized protein</fullName>
    </submittedName>
</protein>
<dbReference type="EMBL" id="PYJM01000005">
    <property type="protein sequence ID" value="PUA43305.1"/>
    <property type="molecule type" value="Genomic_DNA"/>
</dbReference>
<dbReference type="Proteomes" id="UP000244178">
    <property type="component" value="Unassembled WGS sequence"/>
</dbReference>
<reference evidence="1 2" key="1">
    <citation type="submission" date="2018-03" db="EMBL/GenBank/DDBJ databases">
        <title>Draft genome sequence of the plant growth promoting rhizobacterium Pseudomonas protegens strain BNJ-SS-45 isolated from wheat (Triticum aestivum) rhizosphere.</title>
        <authorList>
            <person name="Bajpai A."/>
            <person name="Shende K."/>
            <person name="Meena N."/>
            <person name="Upadhyayula S.R."/>
            <person name="Suravajhala P."/>
            <person name="Medicherla K.M."/>
            <person name="Johri B.N."/>
        </authorList>
    </citation>
    <scope>NUCLEOTIDE SEQUENCE [LARGE SCALE GENOMIC DNA]</scope>
    <source>
        <strain evidence="1 2">BNJ-SS-45</strain>
    </source>
</reference>
<name>A0A2T6GGL3_9PSED</name>
<accession>A0A2T6GGL3</accession>
<organism evidence="1 2">
    <name type="scientific">Pseudomonas protegens</name>
    <dbReference type="NCBI Taxonomy" id="380021"/>
    <lineage>
        <taxon>Bacteria</taxon>
        <taxon>Pseudomonadati</taxon>
        <taxon>Pseudomonadota</taxon>
        <taxon>Gammaproteobacteria</taxon>
        <taxon>Pseudomonadales</taxon>
        <taxon>Pseudomonadaceae</taxon>
        <taxon>Pseudomonas</taxon>
    </lineage>
</organism>
<gene>
    <name evidence="1" type="ORF">C5U62_21970</name>
</gene>
<evidence type="ECO:0000313" key="2">
    <source>
        <dbReference type="Proteomes" id="UP000244178"/>
    </source>
</evidence>